<dbReference type="HOGENOM" id="CLU_114342_2_0_11"/>
<evidence type="ECO:0000313" key="12">
    <source>
        <dbReference type="Proteomes" id="UP000006075"/>
    </source>
</evidence>
<evidence type="ECO:0000256" key="1">
    <source>
        <dbReference type="ARBA" id="ARBA00004651"/>
    </source>
</evidence>
<evidence type="ECO:0000256" key="5">
    <source>
        <dbReference type="ARBA" id="ARBA00023136"/>
    </source>
</evidence>
<dbReference type="GO" id="GO:0005886">
    <property type="term" value="C:plasma membrane"/>
    <property type="evidence" value="ECO:0007669"/>
    <property type="project" value="UniProtKB-SubCell"/>
</dbReference>
<gene>
    <name evidence="10" type="primary">fluC</name>
    <name evidence="10" type="synonym">crcB</name>
    <name evidence="11" type="ORF">HMPREF9240_01524</name>
</gene>
<comment type="subcellular location">
    <subcellularLocation>
        <location evidence="1 10">Cell membrane</location>
        <topology evidence="1 10">Multi-pass membrane protein</topology>
    </subcellularLocation>
</comment>
<dbReference type="GO" id="GO:0140114">
    <property type="term" value="P:cellular detoxification of fluoride"/>
    <property type="evidence" value="ECO:0007669"/>
    <property type="project" value="UniProtKB-UniRule"/>
</dbReference>
<dbReference type="eggNOG" id="COG0239">
    <property type="taxonomic scope" value="Bacteria"/>
</dbReference>
<dbReference type="RefSeq" id="WP_004807619.1">
    <property type="nucleotide sequence ID" value="NZ_JH815216.1"/>
</dbReference>
<evidence type="ECO:0000256" key="10">
    <source>
        <dbReference type="HAMAP-Rule" id="MF_00454"/>
    </source>
</evidence>
<dbReference type="HAMAP" id="MF_00454">
    <property type="entry name" value="FluC"/>
    <property type="match status" value="1"/>
</dbReference>
<comment type="function">
    <text evidence="9 10">Fluoride-specific ion channel. Important for reducing fluoride concentration in the cell, thus reducing its toxicity.</text>
</comment>
<evidence type="ECO:0000313" key="11">
    <source>
        <dbReference type="EMBL" id="EJZ86051.1"/>
    </source>
</evidence>
<keyword evidence="12" id="KW-1185">Reference proteome</keyword>
<keyword evidence="10" id="KW-0813">Transport</keyword>
<keyword evidence="6 10" id="KW-0407">Ion channel</keyword>
<evidence type="ECO:0000256" key="4">
    <source>
        <dbReference type="ARBA" id="ARBA00022989"/>
    </source>
</evidence>
<keyword evidence="4 10" id="KW-1133">Transmembrane helix</keyword>
<comment type="caution">
    <text evidence="11">The sequence shown here is derived from an EMBL/GenBank/DDBJ whole genome shotgun (WGS) entry which is preliminary data.</text>
</comment>
<feature type="transmembrane region" description="Helical" evidence="10">
    <location>
        <begin position="6"/>
        <end position="25"/>
    </location>
</feature>
<accession>K0YRA1</accession>
<dbReference type="InterPro" id="IPR003691">
    <property type="entry name" value="FluC"/>
</dbReference>
<dbReference type="Pfam" id="PF02537">
    <property type="entry name" value="CRCB"/>
    <property type="match status" value="1"/>
</dbReference>
<keyword evidence="10" id="KW-0479">Metal-binding</keyword>
<dbReference type="EMBL" id="AGWP01000007">
    <property type="protein sequence ID" value="EJZ86051.1"/>
    <property type="molecule type" value="Genomic_DNA"/>
</dbReference>
<comment type="similarity">
    <text evidence="7 10">Belongs to the fluoride channel Fluc/FEX (TC 1.A.43) family.</text>
</comment>
<dbReference type="OrthoDB" id="5148600at2"/>
<feature type="transmembrane region" description="Helical" evidence="10">
    <location>
        <begin position="32"/>
        <end position="55"/>
    </location>
</feature>
<dbReference type="PANTHER" id="PTHR28259:SF1">
    <property type="entry name" value="FLUORIDE EXPORT PROTEIN 1-RELATED"/>
    <property type="match status" value="1"/>
</dbReference>
<reference evidence="11 12" key="1">
    <citation type="submission" date="2012-07" db="EMBL/GenBank/DDBJ databases">
        <title>The Genome Sequence of Actinomyces neuii subsp. anitratus BVS029A5.</title>
        <authorList>
            <consortium name="The Broad Institute Genome Sequencing Platform"/>
            <person name="Earl A."/>
            <person name="Ward D."/>
            <person name="Feldgarden M."/>
            <person name="Gevers D."/>
            <person name="Saerens B."/>
            <person name="Vaneechoutte M."/>
            <person name="Walker B."/>
            <person name="Young S.K."/>
            <person name="Zeng Q."/>
            <person name="Gargeya S."/>
            <person name="Fitzgerald M."/>
            <person name="Haas B."/>
            <person name="Abouelleil A."/>
            <person name="Alvarado L."/>
            <person name="Arachchi H.M."/>
            <person name="Berlin A."/>
            <person name="Chapman S.B."/>
            <person name="Goldberg J."/>
            <person name="Griggs A."/>
            <person name="Gujja S."/>
            <person name="Hansen M."/>
            <person name="Howarth C."/>
            <person name="Imamovic A."/>
            <person name="Larimer J."/>
            <person name="McCowen C."/>
            <person name="Montmayeur A."/>
            <person name="Murphy C."/>
            <person name="Neiman D."/>
            <person name="Pearson M."/>
            <person name="Priest M."/>
            <person name="Roberts A."/>
            <person name="Saif S."/>
            <person name="Shea T."/>
            <person name="Sisk P."/>
            <person name="Sykes S."/>
            <person name="Wortman J."/>
            <person name="Nusbaum C."/>
            <person name="Birren B."/>
        </authorList>
    </citation>
    <scope>NUCLEOTIDE SEQUENCE [LARGE SCALE GENOMIC DNA]</scope>
    <source>
        <strain evidence="11 12">BVS029A5</strain>
    </source>
</reference>
<organism evidence="11 12">
    <name type="scientific">Winkia neuii BV029A5</name>
    <dbReference type="NCBI Taxonomy" id="888439"/>
    <lineage>
        <taxon>Bacteria</taxon>
        <taxon>Bacillati</taxon>
        <taxon>Actinomycetota</taxon>
        <taxon>Actinomycetes</taxon>
        <taxon>Actinomycetales</taxon>
        <taxon>Actinomycetaceae</taxon>
        <taxon>Winkia</taxon>
    </lineage>
</organism>
<name>K0YRA1_9ACTO</name>
<evidence type="ECO:0000256" key="9">
    <source>
        <dbReference type="ARBA" id="ARBA00049940"/>
    </source>
</evidence>
<feature type="transmembrane region" description="Helical" evidence="10">
    <location>
        <begin position="100"/>
        <end position="121"/>
    </location>
</feature>
<evidence type="ECO:0000256" key="8">
    <source>
        <dbReference type="ARBA" id="ARBA00035585"/>
    </source>
</evidence>
<feature type="binding site" evidence="10">
    <location>
        <position position="75"/>
    </location>
    <ligand>
        <name>Na(+)</name>
        <dbReference type="ChEBI" id="CHEBI:29101"/>
        <note>structural</note>
    </ligand>
</feature>
<evidence type="ECO:0000256" key="2">
    <source>
        <dbReference type="ARBA" id="ARBA00022475"/>
    </source>
</evidence>
<keyword evidence="5 10" id="KW-0472">Membrane</keyword>
<keyword evidence="10" id="KW-0915">Sodium</keyword>
<feature type="transmembrane region" description="Helical" evidence="10">
    <location>
        <begin position="67"/>
        <end position="88"/>
    </location>
</feature>
<comment type="catalytic activity">
    <reaction evidence="8">
        <text>fluoride(in) = fluoride(out)</text>
        <dbReference type="Rhea" id="RHEA:76159"/>
        <dbReference type="ChEBI" id="CHEBI:17051"/>
    </reaction>
    <physiologicalReaction direction="left-to-right" evidence="8">
        <dbReference type="Rhea" id="RHEA:76160"/>
    </physiologicalReaction>
</comment>
<dbReference type="Proteomes" id="UP000006075">
    <property type="component" value="Unassembled WGS sequence"/>
</dbReference>
<dbReference type="GO" id="GO:0062054">
    <property type="term" value="F:fluoride channel activity"/>
    <property type="evidence" value="ECO:0007669"/>
    <property type="project" value="UniProtKB-UniRule"/>
</dbReference>
<keyword evidence="3 10" id="KW-0812">Transmembrane</keyword>
<sequence length="125" mass="12526">MIPSVILLLGASLAGALGAVCRYCIDALTKVFWSMAGTVLVNMVGCFLIGIVAALSADGPLGASGHYLLATGFLGGFTTFSTAMLEAVNAIRGGKVARGLALAILPVILGMALCAAGIALANTWL</sequence>
<dbReference type="PANTHER" id="PTHR28259">
    <property type="entry name" value="FLUORIDE EXPORT PROTEIN 1-RELATED"/>
    <property type="match status" value="1"/>
</dbReference>
<keyword evidence="10" id="KW-0406">Ion transport</keyword>
<keyword evidence="2 10" id="KW-1003">Cell membrane</keyword>
<dbReference type="PATRIC" id="fig|888439.3.peg.1534"/>
<dbReference type="GO" id="GO:0046872">
    <property type="term" value="F:metal ion binding"/>
    <property type="evidence" value="ECO:0007669"/>
    <property type="project" value="UniProtKB-KW"/>
</dbReference>
<proteinExistence type="inferred from homology"/>
<feature type="binding site" evidence="10">
    <location>
        <position position="78"/>
    </location>
    <ligand>
        <name>Na(+)</name>
        <dbReference type="ChEBI" id="CHEBI:29101"/>
        <note>structural</note>
    </ligand>
</feature>
<evidence type="ECO:0000256" key="6">
    <source>
        <dbReference type="ARBA" id="ARBA00023303"/>
    </source>
</evidence>
<evidence type="ECO:0000256" key="3">
    <source>
        <dbReference type="ARBA" id="ARBA00022692"/>
    </source>
</evidence>
<comment type="activity regulation">
    <text evidence="10">Na(+) is not transported, but it plays an essential structural role and its presence is essential for fluoride channel function.</text>
</comment>
<protein>
    <recommendedName>
        <fullName evidence="10">Fluoride-specific ion channel FluC</fullName>
    </recommendedName>
</protein>
<evidence type="ECO:0000256" key="7">
    <source>
        <dbReference type="ARBA" id="ARBA00035120"/>
    </source>
</evidence>
<dbReference type="AlphaFoldDB" id="K0YRA1"/>